<reference evidence="1" key="2">
    <citation type="submission" date="2025-09" db="UniProtKB">
        <authorList>
            <consortium name="Ensembl"/>
        </authorList>
    </citation>
    <scope>IDENTIFICATION</scope>
</reference>
<proteinExistence type="predicted"/>
<evidence type="ECO:0000313" key="1">
    <source>
        <dbReference type="Ensembl" id="ENSOKIP00005104012.1"/>
    </source>
</evidence>
<protein>
    <submittedName>
        <fullName evidence="1">Uncharacterized protein</fullName>
    </submittedName>
</protein>
<keyword evidence="2" id="KW-1185">Reference proteome</keyword>
<reference evidence="1" key="1">
    <citation type="submission" date="2025-08" db="UniProtKB">
        <authorList>
            <consortium name="Ensembl"/>
        </authorList>
    </citation>
    <scope>IDENTIFICATION</scope>
</reference>
<evidence type="ECO:0000313" key="2">
    <source>
        <dbReference type="Proteomes" id="UP000694557"/>
    </source>
</evidence>
<sequence length="104" mass="11114">TVWTLGPQFPIPVGPELSVLIDLTSPNSESIAQSGPQSLALSGPNSIALGTQLVSPGPRVQLSLGLFLPLFSGHTTKSYTWSKQLTSDAYVHDDTQLLVYCRCT</sequence>
<dbReference type="Proteomes" id="UP000694557">
    <property type="component" value="Unassembled WGS sequence"/>
</dbReference>
<dbReference type="AlphaFoldDB" id="A0A8C7KXH3"/>
<organism evidence="1 2">
    <name type="scientific">Oncorhynchus kisutch</name>
    <name type="common">Coho salmon</name>
    <name type="synonym">Salmo kisutch</name>
    <dbReference type="NCBI Taxonomy" id="8019"/>
    <lineage>
        <taxon>Eukaryota</taxon>
        <taxon>Metazoa</taxon>
        <taxon>Chordata</taxon>
        <taxon>Craniata</taxon>
        <taxon>Vertebrata</taxon>
        <taxon>Euteleostomi</taxon>
        <taxon>Actinopterygii</taxon>
        <taxon>Neopterygii</taxon>
        <taxon>Teleostei</taxon>
        <taxon>Protacanthopterygii</taxon>
        <taxon>Salmoniformes</taxon>
        <taxon>Salmonidae</taxon>
        <taxon>Salmoninae</taxon>
        <taxon>Oncorhynchus</taxon>
    </lineage>
</organism>
<accession>A0A8C7KXH3</accession>
<dbReference type="GeneTree" id="ENSGT01010000229477"/>
<dbReference type="Ensembl" id="ENSOKIT00005111484.1">
    <property type="protein sequence ID" value="ENSOKIP00005104012.1"/>
    <property type="gene ID" value="ENSOKIG00005045763.1"/>
</dbReference>
<name>A0A8C7KXH3_ONCKI</name>